<keyword evidence="6" id="KW-1185">Reference proteome</keyword>
<evidence type="ECO:0000256" key="2">
    <source>
        <dbReference type="ARBA" id="ARBA00023242"/>
    </source>
</evidence>
<evidence type="ECO:0000256" key="1">
    <source>
        <dbReference type="ARBA" id="ARBA00022723"/>
    </source>
</evidence>
<dbReference type="PANTHER" id="PTHR46910">
    <property type="entry name" value="TRANSCRIPTION FACTOR PDR1"/>
    <property type="match status" value="1"/>
</dbReference>
<evidence type="ECO:0000313" key="5">
    <source>
        <dbReference type="EMBL" id="KAK7457842.1"/>
    </source>
</evidence>
<dbReference type="Gene3D" id="4.10.240.10">
    <property type="entry name" value="Zn(2)-C6 fungal-type DNA-binding domain"/>
    <property type="match status" value="1"/>
</dbReference>
<organism evidence="5 6">
    <name type="scientific">Marasmiellus scandens</name>
    <dbReference type="NCBI Taxonomy" id="2682957"/>
    <lineage>
        <taxon>Eukaryota</taxon>
        <taxon>Fungi</taxon>
        <taxon>Dikarya</taxon>
        <taxon>Basidiomycota</taxon>
        <taxon>Agaricomycotina</taxon>
        <taxon>Agaricomycetes</taxon>
        <taxon>Agaricomycetidae</taxon>
        <taxon>Agaricales</taxon>
        <taxon>Marasmiineae</taxon>
        <taxon>Omphalotaceae</taxon>
        <taxon>Marasmiellus</taxon>
    </lineage>
</organism>
<evidence type="ECO:0000259" key="4">
    <source>
        <dbReference type="PROSITE" id="PS50048"/>
    </source>
</evidence>
<dbReference type="InterPro" id="IPR007219">
    <property type="entry name" value="XnlR_reg_dom"/>
</dbReference>
<gene>
    <name evidence="5" type="primary">GIN1_19</name>
    <name evidence="5" type="ORF">VKT23_010186</name>
</gene>
<feature type="domain" description="Zn(2)-C6 fungal-type" evidence="4">
    <location>
        <begin position="17"/>
        <end position="50"/>
    </location>
</feature>
<protein>
    <submittedName>
        <fullName evidence="5">Gypsy retrotransposon integrase-like protein 1</fullName>
    </submittedName>
</protein>
<reference evidence="5 6" key="1">
    <citation type="submission" date="2024-01" db="EMBL/GenBank/DDBJ databases">
        <title>A draft genome for the cacao thread blight pathogen Marasmiellus scandens.</title>
        <authorList>
            <person name="Baruah I.K."/>
            <person name="Leung J."/>
            <person name="Bukari Y."/>
            <person name="Amoako-Attah I."/>
            <person name="Meinhardt L.W."/>
            <person name="Bailey B.A."/>
            <person name="Cohen S.P."/>
        </authorList>
    </citation>
    <scope>NUCLEOTIDE SEQUENCE [LARGE SCALE GENOMIC DNA]</scope>
    <source>
        <strain evidence="5 6">GH-19</strain>
    </source>
</reference>
<feature type="compositionally biased region" description="Polar residues" evidence="3">
    <location>
        <begin position="695"/>
        <end position="711"/>
    </location>
</feature>
<feature type="region of interest" description="Disordered" evidence="3">
    <location>
        <begin position="120"/>
        <end position="156"/>
    </location>
</feature>
<dbReference type="EMBL" id="JBANRG010000019">
    <property type="protein sequence ID" value="KAK7457842.1"/>
    <property type="molecule type" value="Genomic_DNA"/>
</dbReference>
<dbReference type="Pfam" id="PF00172">
    <property type="entry name" value="Zn_clus"/>
    <property type="match status" value="1"/>
</dbReference>
<dbReference type="InterPro" id="IPR050987">
    <property type="entry name" value="AtrR-like"/>
</dbReference>
<feature type="region of interest" description="Disordered" evidence="3">
    <location>
        <begin position="657"/>
        <end position="711"/>
    </location>
</feature>
<dbReference type="InterPro" id="IPR001138">
    <property type="entry name" value="Zn2Cys6_DnaBD"/>
</dbReference>
<comment type="caution">
    <text evidence="5">The sequence shown here is derived from an EMBL/GenBank/DDBJ whole genome shotgun (WGS) entry which is preliminary data.</text>
</comment>
<evidence type="ECO:0000256" key="3">
    <source>
        <dbReference type="SAM" id="MobiDB-lite"/>
    </source>
</evidence>
<dbReference type="SMART" id="SM00906">
    <property type="entry name" value="Fungal_trans"/>
    <property type="match status" value="1"/>
</dbReference>
<dbReference type="SMART" id="SM00066">
    <property type="entry name" value="GAL4"/>
    <property type="match status" value="1"/>
</dbReference>
<dbReference type="InterPro" id="IPR036864">
    <property type="entry name" value="Zn2-C6_fun-type_DNA-bd_sf"/>
</dbReference>
<dbReference type="CDD" id="cd12148">
    <property type="entry name" value="fungal_TF_MHR"/>
    <property type="match status" value="1"/>
</dbReference>
<dbReference type="SUPFAM" id="SSF57701">
    <property type="entry name" value="Zn2/Cys6 DNA-binding domain"/>
    <property type="match status" value="1"/>
</dbReference>
<keyword evidence="2" id="KW-0539">Nucleus</keyword>
<dbReference type="Proteomes" id="UP001498398">
    <property type="component" value="Unassembled WGS sequence"/>
</dbReference>
<feature type="compositionally biased region" description="Low complexity" evidence="3">
    <location>
        <begin position="123"/>
        <end position="142"/>
    </location>
</feature>
<dbReference type="CDD" id="cd00067">
    <property type="entry name" value="GAL4"/>
    <property type="match status" value="1"/>
</dbReference>
<dbReference type="PROSITE" id="PS00463">
    <property type="entry name" value="ZN2_CY6_FUNGAL_1"/>
    <property type="match status" value="1"/>
</dbReference>
<sequence length="817" mass="92934">MTEERRHPEKKKRLQNACDECRRRKIRCDSETMPHNLCTSCLNLGLVCTHRKTQMKRGPKPGSMRTVASRTVGTLVGDILEGTSTHPFEVPEDKEVTLKILIKLANRIQELEKQLKDVPHVLQSSSKDSPSSDITPSPSTQTHESTKLDDLSEESDGVDELSKQISQFQFGLPKHTHFGESSNLMLMMDAMKLRKDLHGSNLPDWTSIFSRVKRPEFWEVIPWPSWYSSLGPSPALEFPPQPLLQELVESYFAEHNTYNPLLHRPTFEKSISEGLHLRDESFGALLLAVCSLGAHLLSSSPNKERPGDRWFCQIRLERFVFSPKLELYHLQLYCLCNFYFHSITLGVEFGWLLVGIAIRRSQEKGAHRRYTTESEQPTIQGELWKRVFWMLIVIDSRMSTLFGRPRATSIQDSDLGPLVECDDEYWEPEDPAQAFIQPVGKPSMVAYWNSYLKLTEIYSFAQLTIYSVRNSELGATMGIGKIEWYERAVMELSSALKKWVDSVPEHLRWENQRDDCVFFSQSAILYSLYHWTRIQVHRMFIPRPGQSSGLSSFDSLEVCLNAARECIRVQEIHCATRSFLYPHSLISLFNSAMILALNLVRSTQQQHDFDPKKEMADIYKCIELMRLYEAKYRLAGRHIDSINAVMYASHYPPRLVPASTPTDMASSSEPNRQNQTQTANMNSPFYSNEVEGSGLDTSQDDSVTSFSSPSGLAQEQYSMSSNFGDSIASALGPNLGSMTTSHESQYPAFLNSTGFTDSPGNFIVSGMHTPEVWHPLSGETQQDWDSFMVGVDQLLNPGPYMAELRRVVNNDFDSVNF</sequence>
<proteinExistence type="predicted"/>
<dbReference type="Pfam" id="PF04082">
    <property type="entry name" value="Fungal_trans"/>
    <property type="match status" value="1"/>
</dbReference>
<dbReference type="PANTHER" id="PTHR46910:SF38">
    <property type="entry name" value="ZN(2)-C6 FUNGAL-TYPE DOMAIN-CONTAINING PROTEIN"/>
    <property type="match status" value="1"/>
</dbReference>
<accession>A0ABR1JES7</accession>
<name>A0ABR1JES7_9AGAR</name>
<dbReference type="PROSITE" id="PS50048">
    <property type="entry name" value="ZN2_CY6_FUNGAL_2"/>
    <property type="match status" value="1"/>
</dbReference>
<feature type="compositionally biased region" description="Polar residues" evidence="3">
    <location>
        <begin position="659"/>
        <end position="686"/>
    </location>
</feature>
<evidence type="ECO:0000313" key="6">
    <source>
        <dbReference type="Proteomes" id="UP001498398"/>
    </source>
</evidence>
<keyword evidence="1" id="KW-0479">Metal-binding</keyword>